<keyword evidence="3" id="KW-0349">Heme</keyword>
<dbReference type="Proteomes" id="UP000594468">
    <property type="component" value="Chromosome"/>
</dbReference>
<evidence type="ECO:0000256" key="5">
    <source>
        <dbReference type="ARBA" id="ARBA00022982"/>
    </source>
</evidence>
<evidence type="ECO:0000256" key="7">
    <source>
        <dbReference type="SAM" id="MobiDB-lite"/>
    </source>
</evidence>
<feature type="compositionally biased region" description="Acidic residues" evidence="7">
    <location>
        <begin position="144"/>
        <end position="162"/>
    </location>
</feature>
<organism evidence="9 10">
    <name type="scientific">Phototrophicus methaneseepsis</name>
    <dbReference type="NCBI Taxonomy" id="2710758"/>
    <lineage>
        <taxon>Bacteria</taxon>
        <taxon>Bacillati</taxon>
        <taxon>Chloroflexota</taxon>
        <taxon>Candidatus Thermofontia</taxon>
        <taxon>Phototrophicales</taxon>
        <taxon>Phototrophicaceae</taxon>
        <taxon>Phototrophicus</taxon>
    </lineage>
</organism>
<dbReference type="KEGG" id="pmet:G4Y79_11590"/>
<keyword evidence="6" id="KW-0408">Iron</keyword>
<dbReference type="EMBL" id="CP062983">
    <property type="protein sequence ID" value="QPC84978.1"/>
    <property type="molecule type" value="Genomic_DNA"/>
</dbReference>
<keyword evidence="4" id="KW-0479">Metal-binding</keyword>
<evidence type="ECO:0000256" key="4">
    <source>
        <dbReference type="ARBA" id="ARBA00022723"/>
    </source>
</evidence>
<evidence type="ECO:0000256" key="6">
    <source>
        <dbReference type="ARBA" id="ARBA00023004"/>
    </source>
</evidence>
<keyword evidence="5" id="KW-0249">Electron transport</keyword>
<proteinExistence type="predicted"/>
<dbReference type="InterPro" id="IPR012286">
    <property type="entry name" value="Tetrahaem_cytochrome"/>
</dbReference>
<keyword evidence="2" id="KW-0813">Transport</keyword>
<dbReference type="SUPFAM" id="SSF48695">
    <property type="entry name" value="Multiheme cytochromes"/>
    <property type="match status" value="1"/>
</dbReference>
<dbReference type="GO" id="GO:0030313">
    <property type="term" value="C:cell envelope"/>
    <property type="evidence" value="ECO:0007669"/>
    <property type="project" value="UniProtKB-SubCell"/>
</dbReference>
<dbReference type="Gene3D" id="1.10.1130.10">
    <property type="entry name" value="Flavocytochrome C3, Chain A"/>
    <property type="match status" value="1"/>
</dbReference>
<feature type="region of interest" description="Disordered" evidence="7">
    <location>
        <begin position="135"/>
        <end position="162"/>
    </location>
</feature>
<feature type="domain" description="Tetrahaem cytochrome" evidence="8">
    <location>
        <begin position="19"/>
        <end position="125"/>
    </location>
</feature>
<reference evidence="9 10" key="1">
    <citation type="submission" date="2020-02" db="EMBL/GenBank/DDBJ databases">
        <authorList>
            <person name="Zheng R.K."/>
            <person name="Sun C.M."/>
        </authorList>
    </citation>
    <scope>NUCLEOTIDE SEQUENCE [LARGE SCALE GENOMIC DNA]</scope>
    <source>
        <strain evidence="10">rifampicinis</strain>
    </source>
</reference>
<accession>A0A7S8EDH6</accession>
<dbReference type="GO" id="GO:0046872">
    <property type="term" value="F:metal ion binding"/>
    <property type="evidence" value="ECO:0007669"/>
    <property type="project" value="UniProtKB-KW"/>
</dbReference>
<sequence>MMETYESSLNQPEMLVSLHSDKEVGCVDCHSMSFEQQLHETVAYLQDDYTQPFTRAEYGMETCFQCHEHGSYDQIAWRTTDLGVTDGKTKGHEANPHQSPHYDDLECNTCHRMHRESVLFCSECHAFEFRIPVPVPSDSTDSTDSTDEPADDSVVEDSTETP</sequence>
<dbReference type="AlphaFoldDB" id="A0A7S8EDH6"/>
<protein>
    <submittedName>
        <fullName evidence="9">Cytochrome c3 family protein</fullName>
    </submittedName>
</protein>
<comment type="subcellular location">
    <subcellularLocation>
        <location evidence="1">Cell envelope</location>
    </subcellularLocation>
</comment>
<name>A0A7S8EDH6_9CHLR</name>
<evidence type="ECO:0000256" key="3">
    <source>
        <dbReference type="ARBA" id="ARBA00022617"/>
    </source>
</evidence>
<gene>
    <name evidence="9" type="ORF">G4Y79_11590</name>
</gene>
<dbReference type="Pfam" id="PF14537">
    <property type="entry name" value="Cytochrom_c3_2"/>
    <property type="match status" value="1"/>
</dbReference>
<evidence type="ECO:0000313" key="9">
    <source>
        <dbReference type="EMBL" id="QPC84978.1"/>
    </source>
</evidence>
<evidence type="ECO:0000313" key="10">
    <source>
        <dbReference type="Proteomes" id="UP000594468"/>
    </source>
</evidence>
<evidence type="ECO:0000256" key="1">
    <source>
        <dbReference type="ARBA" id="ARBA00004196"/>
    </source>
</evidence>
<dbReference type="InterPro" id="IPR036280">
    <property type="entry name" value="Multihaem_cyt_sf"/>
</dbReference>
<evidence type="ECO:0000259" key="8">
    <source>
        <dbReference type="Pfam" id="PF14537"/>
    </source>
</evidence>
<keyword evidence="10" id="KW-1185">Reference proteome</keyword>
<evidence type="ECO:0000256" key="2">
    <source>
        <dbReference type="ARBA" id="ARBA00022448"/>
    </source>
</evidence>